<evidence type="ECO:0000313" key="4">
    <source>
        <dbReference type="WBParaSite" id="NBR_0001553001-mRNA-1"/>
    </source>
</evidence>
<protein>
    <submittedName>
        <fullName evidence="4">AGC-kinase C-terminal domain-containing protein</fullName>
    </submittedName>
</protein>
<dbReference type="EMBL" id="UYSL01021775">
    <property type="protein sequence ID" value="VDL79125.1"/>
    <property type="molecule type" value="Genomic_DNA"/>
</dbReference>
<reference evidence="4" key="1">
    <citation type="submission" date="2017-02" db="UniProtKB">
        <authorList>
            <consortium name="WormBaseParasite"/>
        </authorList>
    </citation>
    <scope>IDENTIFICATION</scope>
</reference>
<evidence type="ECO:0000313" key="3">
    <source>
        <dbReference type="Proteomes" id="UP000271162"/>
    </source>
</evidence>
<dbReference type="AlphaFoldDB" id="A0A0N4YFJ3"/>
<evidence type="ECO:0000313" key="2">
    <source>
        <dbReference type="EMBL" id="VDL79125.1"/>
    </source>
</evidence>
<feature type="region of interest" description="Disordered" evidence="1">
    <location>
        <begin position="247"/>
        <end position="272"/>
    </location>
</feature>
<keyword evidence="3" id="KW-1185">Reference proteome</keyword>
<name>A0A0N4YFJ3_NIPBR</name>
<reference evidence="2 3" key="2">
    <citation type="submission" date="2018-11" db="EMBL/GenBank/DDBJ databases">
        <authorList>
            <consortium name="Pathogen Informatics"/>
        </authorList>
    </citation>
    <scope>NUCLEOTIDE SEQUENCE [LARGE SCALE GENOMIC DNA]</scope>
</reference>
<feature type="region of interest" description="Disordered" evidence="1">
    <location>
        <begin position="171"/>
        <end position="196"/>
    </location>
</feature>
<proteinExistence type="predicted"/>
<organism evidence="4">
    <name type="scientific">Nippostrongylus brasiliensis</name>
    <name type="common">Rat hookworm</name>
    <dbReference type="NCBI Taxonomy" id="27835"/>
    <lineage>
        <taxon>Eukaryota</taxon>
        <taxon>Metazoa</taxon>
        <taxon>Ecdysozoa</taxon>
        <taxon>Nematoda</taxon>
        <taxon>Chromadorea</taxon>
        <taxon>Rhabditida</taxon>
        <taxon>Rhabditina</taxon>
        <taxon>Rhabditomorpha</taxon>
        <taxon>Strongyloidea</taxon>
        <taxon>Heligmosomidae</taxon>
        <taxon>Nippostrongylus</taxon>
    </lineage>
</organism>
<dbReference type="Proteomes" id="UP000271162">
    <property type="component" value="Unassembled WGS sequence"/>
</dbReference>
<accession>A0A0N4YFJ3</accession>
<sequence length="272" mass="30029">MTLLRTAYALPRELLTRGHQEMSGSLADDSPSGIFHYSDTDNSFHSSFKLPDFEALDPIRVAGDLMSAAATAETRRKSMSGVNLPLPFVGKPINFQMTGESRSGLSFTEKEKTKTDAGAFQALDTFYRVKFGSSLVNTDPVRKVLEDDPTTSFAKLFVPTLEERLNALNEDSVATSTPTSSSVYEEENVVEPIRSQPARERHPLTIRRHPFSNVHALFHPLSSCSCDFKCIEVSAVTLRISIYGETTGGPPLMVSDNENDRSHISPLPNWAE</sequence>
<gene>
    <name evidence="2" type="ORF">NBR_LOCUS15531</name>
</gene>
<dbReference type="WBParaSite" id="NBR_0001553001-mRNA-1">
    <property type="protein sequence ID" value="NBR_0001553001-mRNA-1"/>
    <property type="gene ID" value="NBR_0001553001"/>
</dbReference>
<evidence type="ECO:0000256" key="1">
    <source>
        <dbReference type="SAM" id="MobiDB-lite"/>
    </source>
</evidence>